<dbReference type="GO" id="GO:0016042">
    <property type="term" value="P:lipid catabolic process"/>
    <property type="evidence" value="ECO:0007669"/>
    <property type="project" value="InterPro"/>
</dbReference>
<comment type="caution">
    <text evidence="1">The sequence shown here is derived from an EMBL/GenBank/DDBJ whole genome shotgun (WGS) entry which is preliminary data.</text>
</comment>
<dbReference type="GO" id="GO:0008081">
    <property type="term" value="F:phosphoric diester hydrolase activity"/>
    <property type="evidence" value="ECO:0007669"/>
    <property type="project" value="InterPro"/>
</dbReference>
<organism evidence="1 2">
    <name type="scientific">Stachybotrys elegans</name>
    <dbReference type="NCBI Taxonomy" id="80388"/>
    <lineage>
        <taxon>Eukaryota</taxon>
        <taxon>Fungi</taxon>
        <taxon>Dikarya</taxon>
        <taxon>Ascomycota</taxon>
        <taxon>Pezizomycotina</taxon>
        <taxon>Sordariomycetes</taxon>
        <taxon>Hypocreomycetidae</taxon>
        <taxon>Hypocreales</taxon>
        <taxon>Stachybotryaceae</taxon>
        <taxon>Stachybotrys</taxon>
    </lineage>
</organism>
<protein>
    <recommendedName>
        <fullName evidence="3">Phospholipase D</fullName>
    </recommendedName>
</protein>
<dbReference type="InterPro" id="IPR017946">
    <property type="entry name" value="PLC-like_Pdiesterase_TIM-brl"/>
</dbReference>
<accession>A0A8K0SWC1</accession>
<reference evidence="1" key="1">
    <citation type="journal article" date="2021" name="Nat. Commun.">
        <title>Genetic determinants of endophytism in the Arabidopsis root mycobiome.</title>
        <authorList>
            <person name="Mesny F."/>
            <person name="Miyauchi S."/>
            <person name="Thiergart T."/>
            <person name="Pickel B."/>
            <person name="Atanasova L."/>
            <person name="Karlsson M."/>
            <person name="Huettel B."/>
            <person name="Barry K.W."/>
            <person name="Haridas S."/>
            <person name="Chen C."/>
            <person name="Bauer D."/>
            <person name="Andreopoulos W."/>
            <person name="Pangilinan J."/>
            <person name="LaButti K."/>
            <person name="Riley R."/>
            <person name="Lipzen A."/>
            <person name="Clum A."/>
            <person name="Drula E."/>
            <person name="Henrissat B."/>
            <person name="Kohler A."/>
            <person name="Grigoriev I.V."/>
            <person name="Martin F.M."/>
            <person name="Hacquard S."/>
        </authorList>
    </citation>
    <scope>NUCLEOTIDE SEQUENCE</scope>
    <source>
        <strain evidence="1">MPI-CAGE-CH-0235</strain>
    </source>
</reference>
<dbReference type="EMBL" id="JAGPNK010000004">
    <property type="protein sequence ID" value="KAH7323122.1"/>
    <property type="molecule type" value="Genomic_DNA"/>
</dbReference>
<dbReference type="AlphaFoldDB" id="A0A8K0SWC1"/>
<dbReference type="PIRSF" id="PIRSF016632">
    <property type="entry name" value="Phospholipase_actinobac/fun"/>
    <property type="match status" value="1"/>
</dbReference>
<dbReference type="Gene3D" id="3.20.20.190">
    <property type="entry name" value="Phosphatidylinositol (PI) phosphodiesterase"/>
    <property type="match status" value="1"/>
</dbReference>
<dbReference type="SUPFAM" id="SSF51695">
    <property type="entry name" value="PLC-like phosphodiesterases"/>
    <property type="match status" value="1"/>
</dbReference>
<dbReference type="OrthoDB" id="4907280at2759"/>
<gene>
    <name evidence="1" type="ORF">B0I35DRAFT_450261</name>
</gene>
<dbReference type="Proteomes" id="UP000813444">
    <property type="component" value="Unassembled WGS sequence"/>
</dbReference>
<evidence type="ECO:0000313" key="2">
    <source>
        <dbReference type="Proteomes" id="UP000813444"/>
    </source>
</evidence>
<sequence length="308" mass="34365">MRFLLPLLTSSLPSGNDPSPDVYNIAAAPGDIHCSNSTQAKPFYAIAHRVLETISVADALKNGANALEIDMHAWPEGWYADHDGSLTSRGARAEDLFMYIAKQRREGQNIIFVWLDIKSPDFSDDKGTRNSIEGLQHLSRVILEPEGIRVMYGFYSDGLTGRAFNVLRDNLNDNEALNVEGDAEFVKKIFDNGGPSDKRKRVMSKGLFNPWLNFGDCSGDGSGICPQLRLAARSGNFNKVFGWTIAAANTAQARKLMSEADVDGLIYGFVMTYYYDHKDTRKAFQILADWLAENRDRRCLATIENPPW</sequence>
<proteinExistence type="predicted"/>
<name>A0A8K0SWC1_9HYPO</name>
<dbReference type="GO" id="GO:0004620">
    <property type="term" value="F:phospholipase activity"/>
    <property type="evidence" value="ECO:0007669"/>
    <property type="project" value="InterPro"/>
</dbReference>
<keyword evidence="2" id="KW-1185">Reference proteome</keyword>
<evidence type="ECO:0008006" key="3">
    <source>
        <dbReference type="Google" id="ProtNLM"/>
    </source>
</evidence>
<evidence type="ECO:0000313" key="1">
    <source>
        <dbReference type="EMBL" id="KAH7323122.1"/>
    </source>
</evidence>
<dbReference type="InterPro" id="IPR016674">
    <property type="entry name" value="SMase_D/PLipase_D"/>
</dbReference>